<evidence type="ECO:0000313" key="3">
    <source>
        <dbReference type="Proteomes" id="UP000218811"/>
    </source>
</evidence>
<dbReference type="Proteomes" id="UP000218811">
    <property type="component" value="Unassembled WGS sequence"/>
</dbReference>
<feature type="coiled-coil region" evidence="1">
    <location>
        <begin position="222"/>
        <end position="270"/>
    </location>
</feature>
<keyword evidence="3" id="KW-1185">Reference proteome</keyword>
<evidence type="ECO:0000313" key="2">
    <source>
        <dbReference type="EMBL" id="PCH42659.1"/>
    </source>
</evidence>
<evidence type="ECO:0000256" key="1">
    <source>
        <dbReference type="SAM" id="Coils"/>
    </source>
</evidence>
<name>A0A2H3JUS4_WOLCO</name>
<keyword evidence="1" id="KW-0175">Coiled coil</keyword>
<feature type="coiled-coil region" evidence="1">
    <location>
        <begin position="151"/>
        <end position="192"/>
    </location>
</feature>
<sequence>MLDCPTRDSIIAKDNAAQIQRPPQPSQTANIARLYREMSSTSTSCCVSVTAQPAFSAASSGVIHRNSHLEPITGEEHSTTEPQSAESAASSLLAALESHFLRCSHRPCATLGGFAGSRATRPTDTLLDQADLAAEPTLLIVDQFLLLRKAVVALEADRSTARRDLLEARAQLVEERSAKEQAQSELEAMRAKAGEVGSSRSQRELDLEVHVRDLQDEMCEVLETMNTRFKDVQLQRDTLRREIAAEHELRKTLEGQLAALRREHSQLQRLHSEKMPRLVESQSSSVFKTPRRLEGDIRTFWDALRSPGGDVGASPLKASRTALLLRLGDFAEEKVAVVEELVTASAKYRPLQRSVIGKENRQLCEIPGP</sequence>
<reference evidence="2 3" key="1">
    <citation type="journal article" date="2012" name="Science">
        <title>The Paleozoic origin of enzymatic lignin decomposition reconstructed from 31 fungal genomes.</title>
        <authorList>
            <person name="Floudas D."/>
            <person name="Binder M."/>
            <person name="Riley R."/>
            <person name="Barry K."/>
            <person name="Blanchette R.A."/>
            <person name="Henrissat B."/>
            <person name="Martinez A.T."/>
            <person name="Otillar R."/>
            <person name="Spatafora J.W."/>
            <person name="Yadav J.S."/>
            <person name="Aerts A."/>
            <person name="Benoit I."/>
            <person name="Boyd A."/>
            <person name="Carlson A."/>
            <person name="Copeland A."/>
            <person name="Coutinho P.M."/>
            <person name="de Vries R.P."/>
            <person name="Ferreira P."/>
            <person name="Findley K."/>
            <person name="Foster B."/>
            <person name="Gaskell J."/>
            <person name="Glotzer D."/>
            <person name="Gorecki P."/>
            <person name="Heitman J."/>
            <person name="Hesse C."/>
            <person name="Hori C."/>
            <person name="Igarashi K."/>
            <person name="Jurgens J.A."/>
            <person name="Kallen N."/>
            <person name="Kersten P."/>
            <person name="Kohler A."/>
            <person name="Kuees U."/>
            <person name="Kumar T.K.A."/>
            <person name="Kuo A."/>
            <person name="LaButti K."/>
            <person name="Larrondo L.F."/>
            <person name="Lindquist E."/>
            <person name="Ling A."/>
            <person name="Lombard V."/>
            <person name="Lucas S."/>
            <person name="Lundell T."/>
            <person name="Martin R."/>
            <person name="McLaughlin D.J."/>
            <person name="Morgenstern I."/>
            <person name="Morin E."/>
            <person name="Murat C."/>
            <person name="Nagy L.G."/>
            <person name="Nolan M."/>
            <person name="Ohm R.A."/>
            <person name="Patyshakuliyeva A."/>
            <person name="Rokas A."/>
            <person name="Ruiz-Duenas F.J."/>
            <person name="Sabat G."/>
            <person name="Salamov A."/>
            <person name="Samejima M."/>
            <person name="Schmutz J."/>
            <person name="Slot J.C."/>
            <person name="St John F."/>
            <person name="Stenlid J."/>
            <person name="Sun H."/>
            <person name="Sun S."/>
            <person name="Syed K."/>
            <person name="Tsang A."/>
            <person name="Wiebenga A."/>
            <person name="Young D."/>
            <person name="Pisabarro A."/>
            <person name="Eastwood D.C."/>
            <person name="Martin F."/>
            <person name="Cullen D."/>
            <person name="Grigoriev I.V."/>
            <person name="Hibbett D.S."/>
        </authorList>
    </citation>
    <scope>NUCLEOTIDE SEQUENCE [LARGE SCALE GENOMIC DNA]</scope>
    <source>
        <strain evidence="2 3">MD-104</strain>
    </source>
</reference>
<proteinExistence type="predicted"/>
<organism evidence="2 3">
    <name type="scientific">Wolfiporia cocos (strain MD-104)</name>
    <name type="common">Brown rot fungus</name>
    <dbReference type="NCBI Taxonomy" id="742152"/>
    <lineage>
        <taxon>Eukaryota</taxon>
        <taxon>Fungi</taxon>
        <taxon>Dikarya</taxon>
        <taxon>Basidiomycota</taxon>
        <taxon>Agaricomycotina</taxon>
        <taxon>Agaricomycetes</taxon>
        <taxon>Polyporales</taxon>
        <taxon>Phaeolaceae</taxon>
        <taxon>Wolfiporia</taxon>
    </lineage>
</organism>
<gene>
    <name evidence="2" type="ORF">WOLCODRAFT_152696</name>
</gene>
<dbReference type="EMBL" id="KB468124">
    <property type="protein sequence ID" value="PCH42659.1"/>
    <property type="molecule type" value="Genomic_DNA"/>
</dbReference>
<accession>A0A2H3JUS4</accession>
<protein>
    <submittedName>
        <fullName evidence="2">Uncharacterized protein</fullName>
    </submittedName>
</protein>
<dbReference type="AlphaFoldDB" id="A0A2H3JUS4"/>